<reference evidence="1 2" key="1">
    <citation type="submission" date="2017-02" db="EMBL/GenBank/DDBJ databases">
        <authorList>
            <person name="Peterson S.W."/>
        </authorList>
    </citation>
    <scope>NUCLEOTIDE SEQUENCE [LARGE SCALE GENOMIC DNA]</scope>
    <source>
        <strain evidence="1 2">ATCC BAA-1030</strain>
    </source>
</reference>
<dbReference type="AlphaFoldDB" id="A0A1T4MKB5"/>
<dbReference type="Gene3D" id="3.40.50.10150">
    <property type="entry name" value="B12-dependent dehydatase associated subunit"/>
    <property type="match status" value="1"/>
</dbReference>
<sequence length="119" mass="13371">MEIGVRPQIYIAVLDTPPQRVISSILHGLEEEGIPFFLEEFSDREVVELAYQASVKSSLNVGISCNQTQAILHYKNLKNTTPYIVLENIQQQPKEVLKRFGGNAARLVKGVAFKDLEDN</sequence>
<dbReference type="OrthoDB" id="308037at2"/>
<dbReference type="SUPFAM" id="SSF52968">
    <property type="entry name" value="B12-dependent dehydatase associated subunit"/>
    <property type="match status" value="1"/>
</dbReference>
<organism evidence="1 2">
    <name type="scientific">Pilibacter termitis</name>
    <dbReference type="NCBI Taxonomy" id="263852"/>
    <lineage>
        <taxon>Bacteria</taxon>
        <taxon>Bacillati</taxon>
        <taxon>Bacillota</taxon>
        <taxon>Bacilli</taxon>
        <taxon>Lactobacillales</taxon>
        <taxon>Enterococcaceae</taxon>
        <taxon>Pilibacter</taxon>
    </lineage>
</organism>
<dbReference type="STRING" id="263852.SAMN02745116_01131"/>
<evidence type="ECO:0000313" key="2">
    <source>
        <dbReference type="Proteomes" id="UP000190328"/>
    </source>
</evidence>
<dbReference type="InterPro" id="IPR010254">
    <property type="entry name" value="B12-dep_deHydtase_bsu"/>
</dbReference>
<evidence type="ECO:0000313" key="1">
    <source>
        <dbReference type="EMBL" id="SJZ67393.1"/>
    </source>
</evidence>
<protein>
    <submittedName>
        <fullName evidence="1">Dehydratase medium subunit</fullName>
    </submittedName>
</protein>
<dbReference type="Proteomes" id="UP000190328">
    <property type="component" value="Unassembled WGS sequence"/>
</dbReference>
<accession>A0A1T4MKB5</accession>
<dbReference type="InterPro" id="IPR003208">
    <property type="entry name" value="Dehydtase/Dehydtase_re"/>
</dbReference>
<proteinExistence type="predicted"/>
<dbReference type="Pfam" id="PF02288">
    <property type="entry name" value="Dehydratase_MU"/>
    <property type="match status" value="1"/>
</dbReference>
<dbReference type="EMBL" id="FUXI01000010">
    <property type="protein sequence ID" value="SJZ67393.1"/>
    <property type="molecule type" value="Genomic_DNA"/>
</dbReference>
<keyword evidence="2" id="KW-1185">Reference proteome</keyword>
<name>A0A1T4MKB5_9ENTE</name>
<dbReference type="RefSeq" id="WP_159443225.1">
    <property type="nucleotide sequence ID" value="NZ_FUXI01000010.1"/>
</dbReference>
<gene>
    <name evidence="1" type="ORF">SAMN02745116_01131</name>
</gene>